<keyword evidence="5" id="KW-0560">Oxidoreductase</keyword>
<dbReference type="GO" id="GO:0003955">
    <property type="term" value="F:NAD(P)H dehydrogenase (quinone) activity"/>
    <property type="evidence" value="ECO:0007669"/>
    <property type="project" value="TreeGrafter"/>
</dbReference>
<evidence type="ECO:0000259" key="6">
    <source>
        <dbReference type="Pfam" id="PF07992"/>
    </source>
</evidence>
<evidence type="ECO:0000256" key="2">
    <source>
        <dbReference type="ARBA" id="ARBA00005272"/>
    </source>
</evidence>
<keyword evidence="8" id="KW-1185">Reference proteome</keyword>
<dbReference type="Proteomes" id="UP000247892">
    <property type="component" value="Unassembled WGS sequence"/>
</dbReference>
<evidence type="ECO:0000256" key="4">
    <source>
        <dbReference type="ARBA" id="ARBA00022827"/>
    </source>
</evidence>
<dbReference type="InterPro" id="IPR036188">
    <property type="entry name" value="FAD/NAD-bd_sf"/>
</dbReference>
<keyword evidence="3" id="KW-0285">Flavoprotein</keyword>
<comment type="similarity">
    <text evidence="2">Belongs to the NADH dehydrogenase family.</text>
</comment>
<reference evidence="7 8" key="1">
    <citation type="submission" date="2016-07" db="EMBL/GenBank/DDBJ databases">
        <title>Draft genome sequence of Prauserella sp. YIM 121212, isolated from alkaline soil.</title>
        <authorList>
            <person name="Ruckert C."/>
            <person name="Albersmeier A."/>
            <person name="Jiang C.-L."/>
            <person name="Jiang Y."/>
            <person name="Kalinowski J."/>
            <person name="Schneider O."/>
            <person name="Winkler A."/>
            <person name="Zotchev S.B."/>
        </authorList>
    </citation>
    <scope>NUCLEOTIDE SEQUENCE [LARGE SCALE GENOMIC DNA]</scope>
    <source>
        <strain evidence="7 8">YIM 121212</strain>
    </source>
</reference>
<sequence length="371" mass="39188">MVLGGGYSGLIAANRIARRLSGADVMLVNERPRFVERVRLHQVAAGQRPVEHLLADRVRPGVRLSIGRVTALDPDRREVRVGDDALGYDTLVYALGSGAVVPESAAGALTAAGAESAEEASKRIADLAAENGVLAVVGGGLTGIETAAELAESHPGLRVRMLTSGEPGGFLSPRGKAHVRRVFDRLGVEVLTDADVEEVREDAVVLRDGRAVGAALTVWSTGFAVPALAGRSGLAVDAHGRIRVDATLRSLSHPEVYAVGDSAAATRQNGRELRMACATGIPAAYCAADAIAARLTGREARPLRFRYVNQCVSLGRRDGLVQYVDADDNPHRTVLTGRLAARYKEAIVRGALFVTAKSGPYSLARPRSVLR</sequence>
<proteinExistence type="inferred from homology"/>
<keyword evidence="4" id="KW-0274">FAD</keyword>
<dbReference type="SUPFAM" id="SSF51905">
    <property type="entry name" value="FAD/NAD(P)-binding domain"/>
    <property type="match status" value="1"/>
</dbReference>
<dbReference type="AlphaFoldDB" id="A0A318LHS5"/>
<dbReference type="PANTHER" id="PTHR42913:SF3">
    <property type="entry name" value="64 KDA MITOCHONDRIAL NADH DEHYDROGENASE (EUROFUNG)"/>
    <property type="match status" value="1"/>
</dbReference>
<evidence type="ECO:0000256" key="5">
    <source>
        <dbReference type="ARBA" id="ARBA00023002"/>
    </source>
</evidence>
<evidence type="ECO:0000256" key="1">
    <source>
        <dbReference type="ARBA" id="ARBA00001974"/>
    </source>
</evidence>
<comment type="caution">
    <text evidence="7">The sequence shown here is derived from an EMBL/GenBank/DDBJ whole genome shotgun (WGS) entry which is preliminary data.</text>
</comment>
<dbReference type="PANTHER" id="PTHR42913">
    <property type="entry name" value="APOPTOSIS-INDUCING FACTOR 1"/>
    <property type="match status" value="1"/>
</dbReference>
<comment type="cofactor">
    <cofactor evidence="1">
        <name>FAD</name>
        <dbReference type="ChEBI" id="CHEBI:57692"/>
    </cofactor>
</comment>
<protein>
    <submittedName>
        <fullName evidence="7">Oxidoreductase</fullName>
    </submittedName>
</protein>
<dbReference type="GO" id="GO:0019646">
    <property type="term" value="P:aerobic electron transport chain"/>
    <property type="evidence" value="ECO:0007669"/>
    <property type="project" value="TreeGrafter"/>
</dbReference>
<accession>A0A318LHS5</accession>
<organism evidence="7 8">
    <name type="scientific">Prauserella flavalba</name>
    <dbReference type="NCBI Taxonomy" id="1477506"/>
    <lineage>
        <taxon>Bacteria</taxon>
        <taxon>Bacillati</taxon>
        <taxon>Actinomycetota</taxon>
        <taxon>Actinomycetes</taxon>
        <taxon>Pseudonocardiales</taxon>
        <taxon>Pseudonocardiaceae</taxon>
        <taxon>Prauserella</taxon>
    </lineage>
</organism>
<name>A0A318LHS5_9PSEU</name>
<dbReference type="InterPro" id="IPR023753">
    <property type="entry name" value="FAD/NAD-binding_dom"/>
</dbReference>
<dbReference type="Pfam" id="PF07992">
    <property type="entry name" value="Pyr_redox_2"/>
    <property type="match status" value="1"/>
</dbReference>
<evidence type="ECO:0000313" key="7">
    <source>
        <dbReference type="EMBL" id="PXY24608.1"/>
    </source>
</evidence>
<dbReference type="Gene3D" id="3.50.50.100">
    <property type="match status" value="1"/>
</dbReference>
<evidence type="ECO:0000256" key="3">
    <source>
        <dbReference type="ARBA" id="ARBA00022630"/>
    </source>
</evidence>
<dbReference type="OrthoDB" id="9784880at2"/>
<gene>
    <name evidence="7" type="ORF">BA062_30175</name>
</gene>
<feature type="domain" description="FAD/NAD(P)-binding" evidence="6">
    <location>
        <begin position="1"/>
        <end position="268"/>
    </location>
</feature>
<dbReference type="InterPro" id="IPR051169">
    <property type="entry name" value="NADH-Q_oxidoreductase"/>
</dbReference>
<dbReference type="EMBL" id="MASU01000013">
    <property type="protein sequence ID" value="PXY24608.1"/>
    <property type="molecule type" value="Genomic_DNA"/>
</dbReference>
<evidence type="ECO:0000313" key="8">
    <source>
        <dbReference type="Proteomes" id="UP000247892"/>
    </source>
</evidence>